<proteinExistence type="inferred from homology"/>
<feature type="transmembrane region" description="Helical" evidence="9">
    <location>
        <begin position="42"/>
        <end position="63"/>
    </location>
</feature>
<dbReference type="Proteomes" id="UP001258017">
    <property type="component" value="Unassembled WGS sequence"/>
</dbReference>
<feature type="transmembrane region" description="Helical" evidence="9">
    <location>
        <begin position="175"/>
        <end position="196"/>
    </location>
</feature>
<evidence type="ECO:0000256" key="9">
    <source>
        <dbReference type="RuleBase" id="RU351113"/>
    </source>
</evidence>
<comment type="similarity">
    <text evidence="9">Belongs to the insect chemoreceptor superfamily. Heteromeric odorant receptor channel (TC 1.A.69) family.</text>
</comment>
<dbReference type="GO" id="GO:0005886">
    <property type="term" value="C:plasma membrane"/>
    <property type="evidence" value="ECO:0007669"/>
    <property type="project" value="UniProtKB-SubCell"/>
</dbReference>
<reference evidence="10" key="1">
    <citation type="submission" date="2021-08" db="EMBL/GenBank/DDBJ databases">
        <authorList>
            <person name="Misof B."/>
            <person name="Oliver O."/>
            <person name="Podsiadlowski L."/>
            <person name="Donath A."/>
            <person name="Peters R."/>
            <person name="Mayer C."/>
            <person name="Rust J."/>
            <person name="Gunkel S."/>
            <person name="Lesny P."/>
            <person name="Martin S."/>
            <person name="Oeyen J.P."/>
            <person name="Petersen M."/>
            <person name="Panagiotis P."/>
            <person name="Wilbrandt J."/>
            <person name="Tanja T."/>
        </authorList>
    </citation>
    <scope>NUCLEOTIDE SEQUENCE</scope>
    <source>
        <strain evidence="10">GBR_01_08_01A</strain>
        <tissue evidence="10">Thorax + abdomen</tissue>
    </source>
</reference>
<evidence type="ECO:0000256" key="1">
    <source>
        <dbReference type="ARBA" id="ARBA00004141"/>
    </source>
</evidence>
<evidence type="ECO:0000313" key="11">
    <source>
        <dbReference type="Proteomes" id="UP001258017"/>
    </source>
</evidence>
<comment type="subcellular location">
    <subcellularLocation>
        <location evidence="9">Cell membrane</location>
        <topology evidence="9">Multi-pass membrane protein</topology>
    </subcellularLocation>
    <subcellularLocation>
        <location evidence="1">Membrane</location>
        <topology evidence="1">Multi-pass membrane protein</topology>
    </subcellularLocation>
</comment>
<feature type="transmembrane region" description="Helical" evidence="9">
    <location>
        <begin position="133"/>
        <end position="154"/>
    </location>
</feature>
<dbReference type="GO" id="GO:0007165">
    <property type="term" value="P:signal transduction"/>
    <property type="evidence" value="ECO:0007669"/>
    <property type="project" value="UniProtKB-KW"/>
</dbReference>
<evidence type="ECO:0000256" key="7">
    <source>
        <dbReference type="ARBA" id="ARBA00023170"/>
    </source>
</evidence>
<keyword evidence="6 9" id="KW-0472">Membrane</keyword>
<keyword evidence="4 9" id="KW-0552">Olfaction</keyword>
<keyword evidence="3 9" id="KW-0812">Transmembrane</keyword>
<evidence type="ECO:0000256" key="3">
    <source>
        <dbReference type="ARBA" id="ARBA00022692"/>
    </source>
</evidence>
<keyword evidence="11" id="KW-1185">Reference proteome</keyword>
<sequence length="386" mass="43924">MRSPVRINFCNTNRLNVLVNLLSGNILPITSDGSELSLISKLYAICTWIIELIYISACVIGIFRVSKETALRECTVNIVIAVEVLLNLSHMYHQRNLLKQLVDSYNGLLAGDDDLLRTTVVSYVGPVEKLLKLYTIADVGSVITWVATPLMIIFQKTEFVHEDYALPISFSKEPFSRGVFIASVILEIFGSGYAILKKIGTDIYTLHLILLLTAQYKYMRTKLGLILRNETSRVKIEFNSLLRHHSEVVRATIMLKKVLSFNVCVVHLDSVFRFCFLSFMLATNTSINMEGCLVLAYSVGAIIQLYMICFYIQELFEAGTMLTDDAFHAPWYSYELSIRQNFRIMIYANRLKCRLASFQSVDLTLPSFMQIINQAYSTCLLFLKVK</sequence>
<keyword evidence="2 9" id="KW-0716">Sensory transduction</keyword>
<evidence type="ECO:0000256" key="6">
    <source>
        <dbReference type="ARBA" id="ARBA00023136"/>
    </source>
</evidence>
<keyword evidence="8 9" id="KW-0807">Transducer</keyword>
<protein>
    <recommendedName>
        <fullName evidence="9">Odorant receptor</fullName>
    </recommendedName>
</protein>
<dbReference type="PANTHER" id="PTHR21137:SF42">
    <property type="entry name" value="ODORANT RECEPTOR 83A"/>
    <property type="match status" value="1"/>
</dbReference>
<gene>
    <name evidence="10" type="ORF">KPH14_011424</name>
</gene>
<dbReference type="PANTHER" id="PTHR21137">
    <property type="entry name" value="ODORANT RECEPTOR"/>
    <property type="match status" value="1"/>
</dbReference>
<comment type="caution">
    <text evidence="9">Lacks conserved residue(s) required for the propagation of feature annotation.</text>
</comment>
<dbReference type="EMBL" id="JAIFRP010000012">
    <property type="protein sequence ID" value="KAK2586532.1"/>
    <property type="molecule type" value="Genomic_DNA"/>
</dbReference>
<evidence type="ECO:0000256" key="8">
    <source>
        <dbReference type="ARBA" id="ARBA00023224"/>
    </source>
</evidence>
<comment type="caution">
    <text evidence="10">The sequence shown here is derived from an EMBL/GenBank/DDBJ whole genome shotgun (WGS) entry which is preliminary data.</text>
</comment>
<feature type="transmembrane region" description="Helical" evidence="9">
    <location>
        <begin position="259"/>
        <end position="282"/>
    </location>
</feature>
<reference evidence="10" key="2">
    <citation type="journal article" date="2023" name="Commun. Biol.">
        <title>Intrasexual cuticular hydrocarbon dimorphism in a wasp sheds light on hydrocarbon biosynthesis genes in Hymenoptera.</title>
        <authorList>
            <person name="Moris V.C."/>
            <person name="Podsiadlowski L."/>
            <person name="Martin S."/>
            <person name="Oeyen J.P."/>
            <person name="Donath A."/>
            <person name="Petersen M."/>
            <person name="Wilbrandt J."/>
            <person name="Misof B."/>
            <person name="Liedtke D."/>
            <person name="Thamm M."/>
            <person name="Scheiner R."/>
            <person name="Schmitt T."/>
            <person name="Niehuis O."/>
        </authorList>
    </citation>
    <scope>NUCLEOTIDE SEQUENCE</scope>
    <source>
        <strain evidence="10">GBR_01_08_01A</strain>
    </source>
</reference>
<dbReference type="Pfam" id="PF02949">
    <property type="entry name" value="7tm_6"/>
    <property type="match status" value="1"/>
</dbReference>
<organism evidence="10 11">
    <name type="scientific">Odynerus spinipes</name>
    <dbReference type="NCBI Taxonomy" id="1348599"/>
    <lineage>
        <taxon>Eukaryota</taxon>
        <taxon>Metazoa</taxon>
        <taxon>Ecdysozoa</taxon>
        <taxon>Arthropoda</taxon>
        <taxon>Hexapoda</taxon>
        <taxon>Insecta</taxon>
        <taxon>Pterygota</taxon>
        <taxon>Neoptera</taxon>
        <taxon>Endopterygota</taxon>
        <taxon>Hymenoptera</taxon>
        <taxon>Apocrita</taxon>
        <taxon>Aculeata</taxon>
        <taxon>Vespoidea</taxon>
        <taxon>Vespidae</taxon>
        <taxon>Eumeninae</taxon>
        <taxon>Odynerus</taxon>
    </lineage>
</organism>
<evidence type="ECO:0000313" key="10">
    <source>
        <dbReference type="EMBL" id="KAK2586532.1"/>
    </source>
</evidence>
<name>A0AAD9VUF7_9HYME</name>
<evidence type="ECO:0000256" key="4">
    <source>
        <dbReference type="ARBA" id="ARBA00022725"/>
    </source>
</evidence>
<dbReference type="GO" id="GO:0004984">
    <property type="term" value="F:olfactory receptor activity"/>
    <property type="evidence" value="ECO:0007669"/>
    <property type="project" value="InterPro"/>
</dbReference>
<keyword evidence="5 9" id="KW-1133">Transmembrane helix</keyword>
<keyword evidence="7 9" id="KW-0675">Receptor</keyword>
<feature type="transmembrane region" description="Helical" evidence="9">
    <location>
        <begin position="294"/>
        <end position="312"/>
    </location>
</feature>
<dbReference type="AlphaFoldDB" id="A0AAD9VUF7"/>
<evidence type="ECO:0000256" key="5">
    <source>
        <dbReference type="ARBA" id="ARBA00022989"/>
    </source>
</evidence>
<evidence type="ECO:0000256" key="2">
    <source>
        <dbReference type="ARBA" id="ARBA00022606"/>
    </source>
</evidence>
<accession>A0AAD9VUF7</accession>
<dbReference type="InterPro" id="IPR004117">
    <property type="entry name" value="7tm6_olfct_rcpt"/>
</dbReference>
<dbReference type="GO" id="GO:0005549">
    <property type="term" value="F:odorant binding"/>
    <property type="evidence" value="ECO:0007669"/>
    <property type="project" value="InterPro"/>
</dbReference>